<dbReference type="AlphaFoldDB" id="A0A3M7RH45"/>
<dbReference type="Proteomes" id="UP000276133">
    <property type="component" value="Unassembled WGS sequence"/>
</dbReference>
<evidence type="ECO:0000313" key="2">
    <source>
        <dbReference type="Proteomes" id="UP000276133"/>
    </source>
</evidence>
<evidence type="ECO:0000313" key="1">
    <source>
        <dbReference type="EMBL" id="RNA22770.1"/>
    </source>
</evidence>
<sequence length="89" mass="10360">MAGQILEDRVVAGKLKSPMIKLSFLKPFKISMILAAKHRKKSHFDSFLLLIKKIEKIRLTSRYSQFKALLLYPNLCNTHYIPQLKCINQ</sequence>
<dbReference type="EMBL" id="REGN01003405">
    <property type="protein sequence ID" value="RNA22770.1"/>
    <property type="molecule type" value="Genomic_DNA"/>
</dbReference>
<protein>
    <submittedName>
        <fullName evidence="1">Uncharacterized protein</fullName>
    </submittedName>
</protein>
<accession>A0A3M7RH45</accession>
<name>A0A3M7RH45_BRAPC</name>
<gene>
    <name evidence="1" type="ORF">BpHYR1_025398</name>
</gene>
<comment type="caution">
    <text evidence="1">The sequence shown here is derived from an EMBL/GenBank/DDBJ whole genome shotgun (WGS) entry which is preliminary data.</text>
</comment>
<reference evidence="1 2" key="1">
    <citation type="journal article" date="2018" name="Sci. Rep.">
        <title>Genomic signatures of local adaptation to the degree of environmental predictability in rotifers.</title>
        <authorList>
            <person name="Franch-Gras L."/>
            <person name="Hahn C."/>
            <person name="Garcia-Roger E.M."/>
            <person name="Carmona M.J."/>
            <person name="Serra M."/>
            <person name="Gomez A."/>
        </authorList>
    </citation>
    <scope>NUCLEOTIDE SEQUENCE [LARGE SCALE GENOMIC DNA]</scope>
    <source>
        <strain evidence="1">HYR1</strain>
    </source>
</reference>
<proteinExistence type="predicted"/>
<organism evidence="1 2">
    <name type="scientific">Brachionus plicatilis</name>
    <name type="common">Marine rotifer</name>
    <name type="synonym">Brachionus muelleri</name>
    <dbReference type="NCBI Taxonomy" id="10195"/>
    <lineage>
        <taxon>Eukaryota</taxon>
        <taxon>Metazoa</taxon>
        <taxon>Spiralia</taxon>
        <taxon>Gnathifera</taxon>
        <taxon>Rotifera</taxon>
        <taxon>Eurotatoria</taxon>
        <taxon>Monogononta</taxon>
        <taxon>Pseudotrocha</taxon>
        <taxon>Ploima</taxon>
        <taxon>Brachionidae</taxon>
        <taxon>Brachionus</taxon>
    </lineage>
</organism>
<keyword evidence="2" id="KW-1185">Reference proteome</keyword>